<keyword evidence="2" id="KW-1185">Reference proteome</keyword>
<gene>
    <name evidence="1" type="ORF">SAMN04488522_1011185</name>
</gene>
<dbReference type="AlphaFoldDB" id="A0A1M4W9C5"/>
<dbReference type="EMBL" id="FQUQ01000001">
    <property type="protein sequence ID" value="SHE77807.1"/>
    <property type="molecule type" value="Genomic_DNA"/>
</dbReference>
<sequence>MKQRLDYKLFIHSNGKMVRLSFCIIMLLFTAYSPVIAQKKVTKGKYFLAVNFSIPFEVLVNDLVLVKGGVDGLAAAENLDAFLTTDGRQKIKIRVFAPNMEKGGVISPKLLKSLKGAVYQRDSSKEKLLLSLDFSGQQTARPSFEQEWTFDHHSELNYGSLKNAVNLNRMDKQELQKMVLSRFNELRAILNAGDGTTFMKIIDKAKHDLFAAERMSVAEQKAYNENLMGYFDAHKGIMPEIKNYQLRIMGNGKAVTLENATAPKGLGVLTAEDKKDNSRYQNYFILQLPQHGKQFEVFKYSLSYTGLD</sequence>
<evidence type="ECO:0000313" key="2">
    <source>
        <dbReference type="Proteomes" id="UP000184287"/>
    </source>
</evidence>
<organism evidence="1 2">
    <name type="scientific">Pedobacter caeni</name>
    <dbReference type="NCBI Taxonomy" id="288992"/>
    <lineage>
        <taxon>Bacteria</taxon>
        <taxon>Pseudomonadati</taxon>
        <taxon>Bacteroidota</taxon>
        <taxon>Sphingobacteriia</taxon>
        <taxon>Sphingobacteriales</taxon>
        <taxon>Sphingobacteriaceae</taxon>
        <taxon>Pedobacter</taxon>
    </lineage>
</organism>
<name>A0A1M4W9C5_9SPHI</name>
<reference evidence="2" key="1">
    <citation type="submission" date="2016-11" db="EMBL/GenBank/DDBJ databases">
        <authorList>
            <person name="Varghese N."/>
            <person name="Submissions S."/>
        </authorList>
    </citation>
    <scope>NUCLEOTIDE SEQUENCE [LARGE SCALE GENOMIC DNA]</scope>
    <source>
        <strain evidence="2">DSM 16990</strain>
    </source>
</reference>
<protein>
    <submittedName>
        <fullName evidence="1">Uncharacterized protein</fullName>
    </submittedName>
</protein>
<evidence type="ECO:0000313" key="1">
    <source>
        <dbReference type="EMBL" id="SHE77807.1"/>
    </source>
</evidence>
<accession>A0A1M4W9C5</accession>
<dbReference type="Proteomes" id="UP000184287">
    <property type="component" value="Unassembled WGS sequence"/>
</dbReference>
<dbReference type="RefSeq" id="WP_073228586.1">
    <property type="nucleotide sequence ID" value="NZ_FQUQ01000001.1"/>
</dbReference>
<proteinExistence type="predicted"/>
<dbReference type="OrthoDB" id="1149023at2"/>
<dbReference type="STRING" id="288992.SAMN04488522_1011185"/>